<dbReference type="InterPro" id="IPR039515">
    <property type="entry name" value="NOT4_mRING-HC-C4C4"/>
</dbReference>
<gene>
    <name evidence="4" type="ORF">KI387_007316</name>
</gene>
<dbReference type="GO" id="GO:0008270">
    <property type="term" value="F:zinc ion binding"/>
    <property type="evidence" value="ECO:0007669"/>
    <property type="project" value="UniProtKB-KW"/>
</dbReference>
<reference evidence="4 5" key="1">
    <citation type="journal article" date="2021" name="Nat. Plants">
        <title>The Taxus genome provides insights into paclitaxel biosynthesis.</title>
        <authorList>
            <person name="Xiong X."/>
            <person name="Gou J."/>
            <person name="Liao Q."/>
            <person name="Li Y."/>
            <person name="Zhou Q."/>
            <person name="Bi G."/>
            <person name="Li C."/>
            <person name="Du R."/>
            <person name="Wang X."/>
            <person name="Sun T."/>
            <person name="Guo L."/>
            <person name="Liang H."/>
            <person name="Lu P."/>
            <person name="Wu Y."/>
            <person name="Zhang Z."/>
            <person name="Ro D.K."/>
            <person name="Shang Y."/>
            <person name="Huang S."/>
            <person name="Yan J."/>
        </authorList>
    </citation>
    <scope>NUCLEOTIDE SEQUENCE [LARGE SCALE GENOMIC DNA]</scope>
    <source>
        <strain evidence="4">Ta-2019</strain>
    </source>
</reference>
<keyword evidence="5" id="KW-1185">Reference proteome</keyword>
<dbReference type="OMA" id="DDSHCHQ"/>
<feature type="compositionally biased region" description="Acidic residues" evidence="2">
    <location>
        <begin position="90"/>
        <end position="104"/>
    </location>
</feature>
<dbReference type="GO" id="GO:0004842">
    <property type="term" value="F:ubiquitin-protein transferase activity"/>
    <property type="evidence" value="ECO:0007669"/>
    <property type="project" value="InterPro"/>
</dbReference>
<dbReference type="AlphaFoldDB" id="A0AA38LJK7"/>
<dbReference type="EMBL" id="JAHRHJ020000002">
    <property type="protein sequence ID" value="KAH9327138.1"/>
    <property type="molecule type" value="Genomic_DNA"/>
</dbReference>
<dbReference type="GO" id="GO:0030014">
    <property type="term" value="C:CCR4-NOT complex"/>
    <property type="evidence" value="ECO:0007669"/>
    <property type="project" value="InterPro"/>
</dbReference>
<dbReference type="PANTHER" id="PTHR12603:SF0">
    <property type="entry name" value="CCR4-NOT TRANSCRIPTION COMPLEX SUBUNIT 4"/>
    <property type="match status" value="1"/>
</dbReference>
<feature type="non-terminal residue" evidence="4">
    <location>
        <position position="283"/>
    </location>
</feature>
<proteinExistence type="predicted"/>
<dbReference type="InterPro" id="IPR013083">
    <property type="entry name" value="Znf_RING/FYVE/PHD"/>
</dbReference>
<dbReference type="PANTHER" id="PTHR12603">
    <property type="entry name" value="CCR4-NOT TRANSCRIPTION COMPLEX RELATED"/>
    <property type="match status" value="1"/>
</dbReference>
<evidence type="ECO:0000259" key="3">
    <source>
        <dbReference type="PROSITE" id="PS50089"/>
    </source>
</evidence>
<dbReference type="SUPFAM" id="SSF57850">
    <property type="entry name" value="RING/U-box"/>
    <property type="match status" value="1"/>
</dbReference>
<evidence type="ECO:0000313" key="4">
    <source>
        <dbReference type="EMBL" id="KAH9327138.1"/>
    </source>
</evidence>
<feature type="region of interest" description="Disordered" evidence="2">
    <location>
        <begin position="1"/>
        <end position="104"/>
    </location>
</feature>
<evidence type="ECO:0000256" key="1">
    <source>
        <dbReference type="PROSITE-ProRule" id="PRU00175"/>
    </source>
</evidence>
<dbReference type="CDD" id="cd16618">
    <property type="entry name" value="mRING-HC-C4C4_CNOT4"/>
    <property type="match status" value="1"/>
</dbReference>
<dbReference type="Proteomes" id="UP000824469">
    <property type="component" value="Unassembled WGS sequence"/>
</dbReference>
<name>A0AA38LJK7_TAXCH</name>
<dbReference type="PROSITE" id="PS50089">
    <property type="entry name" value="ZF_RING_2"/>
    <property type="match status" value="1"/>
</dbReference>
<feature type="non-terminal residue" evidence="4">
    <location>
        <position position="1"/>
    </location>
</feature>
<protein>
    <recommendedName>
        <fullName evidence="3">RING-type domain-containing protein</fullName>
    </recommendedName>
</protein>
<dbReference type="InterPro" id="IPR039780">
    <property type="entry name" value="Mot2"/>
</dbReference>
<dbReference type="GO" id="GO:0016567">
    <property type="term" value="P:protein ubiquitination"/>
    <property type="evidence" value="ECO:0007669"/>
    <property type="project" value="TreeGrafter"/>
</dbReference>
<dbReference type="Pfam" id="PF14570">
    <property type="entry name" value="zf-RING_4"/>
    <property type="match status" value="1"/>
</dbReference>
<keyword evidence="1" id="KW-0862">Zinc</keyword>
<keyword evidence="1" id="KW-0863">Zinc-finger</keyword>
<organism evidence="4 5">
    <name type="scientific">Taxus chinensis</name>
    <name type="common">Chinese yew</name>
    <name type="synonym">Taxus wallichiana var. chinensis</name>
    <dbReference type="NCBI Taxonomy" id="29808"/>
    <lineage>
        <taxon>Eukaryota</taxon>
        <taxon>Viridiplantae</taxon>
        <taxon>Streptophyta</taxon>
        <taxon>Embryophyta</taxon>
        <taxon>Tracheophyta</taxon>
        <taxon>Spermatophyta</taxon>
        <taxon>Pinopsida</taxon>
        <taxon>Pinidae</taxon>
        <taxon>Conifers II</taxon>
        <taxon>Cupressales</taxon>
        <taxon>Taxaceae</taxon>
        <taxon>Taxus</taxon>
    </lineage>
</organism>
<sequence length="283" mass="31038">KNKIIWQQQQNGNSGNNQDGTTSNSTGTNSGVGNCSSTQTEQVEQVDIPRRSFSDMDSRSSKASIEEEEYDNDGCSSEDINSKMHAPDSSQEDEEEDDGNLDVEDDWEAAADALNIEQSPPKPVKEEIPCISINAPNDNKSKFAIEDGILKPDYKIKSASAGNRSLRMGSGGAWRPDDASRPNTLPKLTKLHSFPSHSCRPSSWGSAWNNNHHNTSAPSVPVPLSCPICYEDLDVTDFNFVPCSCGFRLCLFCHKKILEQDGRCPGCRKRYSVTDTSVKVATV</sequence>
<comment type="caution">
    <text evidence="4">The sequence shown here is derived from an EMBL/GenBank/DDBJ whole genome shotgun (WGS) entry which is preliminary data.</text>
</comment>
<accession>A0AA38LJK7</accession>
<dbReference type="FunFam" id="3.30.40.10:FF:000383">
    <property type="entry name" value="RING/U-box superfamily protein"/>
    <property type="match status" value="1"/>
</dbReference>
<feature type="compositionally biased region" description="Low complexity" evidence="2">
    <location>
        <begin position="7"/>
        <end position="38"/>
    </location>
</feature>
<dbReference type="Gene3D" id="3.30.40.10">
    <property type="entry name" value="Zinc/RING finger domain, C3HC4 (zinc finger)"/>
    <property type="match status" value="1"/>
</dbReference>
<keyword evidence="1" id="KW-0479">Metal-binding</keyword>
<feature type="domain" description="RING-type" evidence="3">
    <location>
        <begin position="226"/>
        <end position="268"/>
    </location>
</feature>
<dbReference type="InterPro" id="IPR001841">
    <property type="entry name" value="Znf_RING"/>
</dbReference>
<evidence type="ECO:0000313" key="5">
    <source>
        <dbReference type="Proteomes" id="UP000824469"/>
    </source>
</evidence>
<feature type="compositionally biased region" description="Basic and acidic residues" evidence="2">
    <location>
        <begin position="47"/>
        <end position="60"/>
    </location>
</feature>
<evidence type="ECO:0000256" key="2">
    <source>
        <dbReference type="SAM" id="MobiDB-lite"/>
    </source>
</evidence>